<feature type="transmembrane region" description="Helical" evidence="8">
    <location>
        <begin position="62"/>
        <end position="82"/>
    </location>
</feature>
<protein>
    <recommendedName>
        <fullName evidence="9">Major facilitator superfamily (MFS) profile domain-containing protein</fullName>
    </recommendedName>
</protein>
<organism evidence="10 11">
    <name type="scientific">Streptomyces gilvosporeus</name>
    <dbReference type="NCBI Taxonomy" id="553510"/>
    <lineage>
        <taxon>Bacteria</taxon>
        <taxon>Bacillati</taxon>
        <taxon>Actinomycetota</taxon>
        <taxon>Actinomycetes</taxon>
        <taxon>Kitasatosporales</taxon>
        <taxon>Streptomycetaceae</taxon>
        <taxon>Streptomyces</taxon>
    </lineage>
</organism>
<feature type="transmembrane region" description="Helical" evidence="8">
    <location>
        <begin position="380"/>
        <end position="400"/>
    </location>
</feature>
<dbReference type="SUPFAM" id="SSF103473">
    <property type="entry name" value="MFS general substrate transporter"/>
    <property type="match status" value="1"/>
</dbReference>
<feature type="transmembrane region" description="Helical" evidence="8">
    <location>
        <begin position="94"/>
        <end position="111"/>
    </location>
</feature>
<evidence type="ECO:0000256" key="7">
    <source>
        <dbReference type="ARBA" id="ARBA00023136"/>
    </source>
</evidence>
<evidence type="ECO:0000256" key="6">
    <source>
        <dbReference type="ARBA" id="ARBA00022989"/>
    </source>
</evidence>
<feature type="transmembrane region" description="Helical" evidence="8">
    <location>
        <begin position="339"/>
        <end position="359"/>
    </location>
</feature>
<keyword evidence="3" id="KW-1003">Cell membrane</keyword>
<dbReference type="InterPro" id="IPR011701">
    <property type="entry name" value="MFS"/>
</dbReference>
<feature type="transmembrane region" description="Helical" evidence="8">
    <location>
        <begin position="284"/>
        <end position="303"/>
    </location>
</feature>
<dbReference type="Gene3D" id="1.20.1250.20">
    <property type="entry name" value="MFS general substrate transporter like domains"/>
    <property type="match status" value="2"/>
</dbReference>
<comment type="subcellular location">
    <subcellularLocation>
        <location evidence="1">Cell membrane</location>
        <topology evidence="1">Multi-pass membrane protein</topology>
    </subcellularLocation>
</comment>
<feature type="domain" description="Major facilitator superfamily (MFS) profile" evidence="9">
    <location>
        <begin position="21"/>
        <end position="430"/>
    </location>
</feature>
<feature type="transmembrane region" description="Helical" evidence="8">
    <location>
        <begin position="192"/>
        <end position="211"/>
    </location>
</feature>
<evidence type="ECO:0000313" key="11">
    <source>
        <dbReference type="Proteomes" id="UP000192726"/>
    </source>
</evidence>
<gene>
    <name evidence="10" type="ORF">B1H19_05530</name>
</gene>
<dbReference type="Proteomes" id="UP000192726">
    <property type="component" value="Chromosome"/>
</dbReference>
<keyword evidence="7 8" id="KW-0472">Membrane</keyword>
<keyword evidence="4 8" id="KW-0812">Transmembrane</keyword>
<evidence type="ECO:0000256" key="4">
    <source>
        <dbReference type="ARBA" id="ARBA00022692"/>
    </source>
</evidence>
<sequence>MDTSRIFATEAPVQYRLSRKAVTAGAIGNLIEFYDATLYTLLAPVFSQQFFPADSKAAALLYTYGAVVGVAFVVRPVAAALLSPYGDRYGRRRLLSLTLYIMTAGLLLISLSPTYDSIGVLAPVFLVSGRVIQNISNSGEYQAASVFMVEHAPPGRRASVGCVQYVTAGLGILSATLVSALISAVLPEGALAAWGWRIPFLLGAVLCLYGLHLRRSVPESRVFSALQTAGKLESRPLRTAIREHRRSVLLVMVIQFSQSTYFVWQVFLPTYAHLVSGFPLKTGLMLNAVSLAVFVGALPLVGFLSDRMTGRKPLVLAEAFGFALLAVPMLSLLQNATPAGYLLVAVIGNLLLALTYGNVAALFSELFPTGVRASGVGVPYNLATTIFGGSVPVLATWSIAHHYDMALGYWILLLEATAGVLLFLLLPETRNRTLETA</sequence>
<evidence type="ECO:0000256" key="8">
    <source>
        <dbReference type="SAM" id="Phobius"/>
    </source>
</evidence>
<keyword evidence="5" id="KW-0769">Symport</keyword>
<evidence type="ECO:0000259" key="9">
    <source>
        <dbReference type="PROSITE" id="PS50850"/>
    </source>
</evidence>
<keyword evidence="11" id="KW-1185">Reference proteome</keyword>
<dbReference type="STRING" id="553510.B1H19_05530"/>
<evidence type="ECO:0000256" key="2">
    <source>
        <dbReference type="ARBA" id="ARBA00022448"/>
    </source>
</evidence>
<dbReference type="PROSITE" id="PS50850">
    <property type="entry name" value="MFS"/>
    <property type="match status" value="1"/>
</dbReference>
<feature type="transmembrane region" description="Helical" evidence="8">
    <location>
        <begin position="315"/>
        <end position="333"/>
    </location>
</feature>
<name>A0A1V0TLB2_9ACTN</name>
<evidence type="ECO:0000256" key="3">
    <source>
        <dbReference type="ARBA" id="ARBA00022475"/>
    </source>
</evidence>
<dbReference type="GO" id="GO:0015293">
    <property type="term" value="F:symporter activity"/>
    <property type="evidence" value="ECO:0007669"/>
    <property type="project" value="UniProtKB-KW"/>
</dbReference>
<reference evidence="10 11" key="1">
    <citation type="submission" date="2017-04" db="EMBL/GenBank/DDBJ databases">
        <title>Complete Genome Sequence of Streptomyces gilvosporeus F607, a Capable Producer of Natamycin.</title>
        <authorList>
            <person name="Zong G."/>
            <person name="Zhong C."/>
            <person name="Fu J."/>
            <person name="Qin R."/>
            <person name="Cao G."/>
        </authorList>
    </citation>
    <scope>NUCLEOTIDE SEQUENCE [LARGE SCALE GENOMIC DNA]</scope>
    <source>
        <strain evidence="10 11">F607</strain>
    </source>
</reference>
<dbReference type="InterPro" id="IPR036259">
    <property type="entry name" value="MFS_trans_sf"/>
</dbReference>
<feature type="transmembrane region" description="Helical" evidence="8">
    <location>
        <begin position="21"/>
        <end position="42"/>
    </location>
</feature>
<dbReference type="AlphaFoldDB" id="A0A1V0TLB2"/>
<keyword evidence="2" id="KW-0813">Transport</keyword>
<dbReference type="InterPro" id="IPR020846">
    <property type="entry name" value="MFS_dom"/>
</dbReference>
<dbReference type="Pfam" id="PF07690">
    <property type="entry name" value="MFS_1"/>
    <property type="match status" value="1"/>
</dbReference>
<accession>A0A1V0TLB2</accession>
<dbReference type="InterPro" id="IPR051084">
    <property type="entry name" value="H+-coupled_symporters"/>
</dbReference>
<feature type="transmembrane region" description="Helical" evidence="8">
    <location>
        <begin position="406"/>
        <end position="426"/>
    </location>
</feature>
<dbReference type="GO" id="GO:0005886">
    <property type="term" value="C:plasma membrane"/>
    <property type="evidence" value="ECO:0007669"/>
    <property type="project" value="UniProtKB-SubCell"/>
</dbReference>
<keyword evidence="6 8" id="KW-1133">Transmembrane helix</keyword>
<feature type="transmembrane region" description="Helical" evidence="8">
    <location>
        <begin position="247"/>
        <end position="264"/>
    </location>
</feature>
<dbReference type="EMBL" id="CP020569">
    <property type="protein sequence ID" value="ARF53709.1"/>
    <property type="molecule type" value="Genomic_DNA"/>
</dbReference>
<evidence type="ECO:0000256" key="1">
    <source>
        <dbReference type="ARBA" id="ARBA00004651"/>
    </source>
</evidence>
<dbReference type="PANTHER" id="PTHR43528">
    <property type="entry name" value="ALPHA-KETOGLUTARATE PERMEASE"/>
    <property type="match status" value="1"/>
</dbReference>
<dbReference type="PANTHER" id="PTHR43528:SF1">
    <property type="entry name" value="ALPHA-KETOGLUTARATE PERMEASE"/>
    <property type="match status" value="1"/>
</dbReference>
<dbReference type="KEGG" id="sgv:B1H19_05530"/>
<evidence type="ECO:0000313" key="10">
    <source>
        <dbReference type="EMBL" id="ARF53709.1"/>
    </source>
</evidence>
<evidence type="ECO:0000256" key="5">
    <source>
        <dbReference type="ARBA" id="ARBA00022847"/>
    </source>
</evidence>
<proteinExistence type="predicted"/>